<sequence length="84" mass="9033">MGDGGRSLGELVKARRRRSGSLPTLMGYRIMWCASLPNLRMRRRDFNAAPAHDTGELASSSMKCHLTAPGAILVGGEAYNRGSA</sequence>
<dbReference type="EMBL" id="ANJA01000182">
    <property type="protein sequence ID" value="ETO85308.1"/>
    <property type="molecule type" value="Genomic_DNA"/>
</dbReference>
<dbReference type="AlphaFoldDB" id="A0A081B2E7"/>
<reference evidence="1 2" key="1">
    <citation type="submission" date="2013-11" db="EMBL/GenBank/DDBJ databases">
        <title>The Genome Sequence of Phytophthora parasitica P1976.</title>
        <authorList>
            <consortium name="The Broad Institute Genomics Platform"/>
            <person name="Russ C."/>
            <person name="Tyler B."/>
            <person name="Panabieres F."/>
            <person name="Shan W."/>
            <person name="Tripathy S."/>
            <person name="Grunwald N."/>
            <person name="Machado M."/>
            <person name="Johnson C.S."/>
            <person name="Walker B."/>
            <person name="Young S."/>
            <person name="Zeng Q."/>
            <person name="Gargeya S."/>
            <person name="Fitzgerald M."/>
            <person name="Haas B."/>
            <person name="Abouelleil A."/>
            <person name="Allen A.W."/>
            <person name="Alvarado L."/>
            <person name="Arachchi H.M."/>
            <person name="Berlin A.M."/>
            <person name="Chapman S.B."/>
            <person name="Gainer-Dewar J."/>
            <person name="Goldberg J."/>
            <person name="Griggs A."/>
            <person name="Gujja S."/>
            <person name="Hansen M."/>
            <person name="Howarth C."/>
            <person name="Imamovic A."/>
            <person name="Ireland A."/>
            <person name="Larimer J."/>
            <person name="McCowan C."/>
            <person name="Murphy C."/>
            <person name="Pearson M."/>
            <person name="Poon T.W."/>
            <person name="Priest M."/>
            <person name="Roberts A."/>
            <person name="Saif S."/>
            <person name="Shea T."/>
            <person name="Sisk P."/>
            <person name="Sykes S."/>
            <person name="Wortman J."/>
            <person name="Nusbaum C."/>
            <person name="Birren B."/>
        </authorList>
    </citation>
    <scope>NUCLEOTIDE SEQUENCE [LARGE SCALE GENOMIC DNA]</scope>
    <source>
        <strain evidence="1 2">P1976</strain>
    </source>
</reference>
<feature type="non-terminal residue" evidence="1">
    <location>
        <position position="84"/>
    </location>
</feature>
<dbReference type="Proteomes" id="UP000028582">
    <property type="component" value="Unassembled WGS sequence"/>
</dbReference>
<comment type="caution">
    <text evidence="1">The sequence shown here is derived from an EMBL/GenBank/DDBJ whole genome shotgun (WGS) entry which is preliminary data.</text>
</comment>
<evidence type="ECO:0000313" key="1">
    <source>
        <dbReference type="EMBL" id="ETO85308.1"/>
    </source>
</evidence>
<evidence type="ECO:0000313" key="2">
    <source>
        <dbReference type="Proteomes" id="UP000028582"/>
    </source>
</evidence>
<protein>
    <submittedName>
        <fullName evidence="1">Uncharacterized protein</fullName>
    </submittedName>
</protein>
<gene>
    <name evidence="1" type="ORF">F444_00939</name>
</gene>
<accession>A0A081B2E7</accession>
<proteinExistence type="predicted"/>
<organism evidence="1 2">
    <name type="scientific">Phytophthora nicotianae P1976</name>
    <dbReference type="NCBI Taxonomy" id="1317066"/>
    <lineage>
        <taxon>Eukaryota</taxon>
        <taxon>Sar</taxon>
        <taxon>Stramenopiles</taxon>
        <taxon>Oomycota</taxon>
        <taxon>Peronosporomycetes</taxon>
        <taxon>Peronosporales</taxon>
        <taxon>Peronosporaceae</taxon>
        <taxon>Phytophthora</taxon>
    </lineage>
</organism>
<name>A0A081B2E7_PHYNI</name>